<keyword evidence="1" id="KW-0812">Transmembrane</keyword>
<evidence type="ECO:0000256" key="1">
    <source>
        <dbReference type="SAM" id="Phobius"/>
    </source>
</evidence>
<evidence type="ECO:0008006" key="4">
    <source>
        <dbReference type="Google" id="ProtNLM"/>
    </source>
</evidence>
<sequence>MKNNKFIPTTLNTIMVLVPIIILIYFIFRYYVDAPFLDQWSLVPLLEKYCRNNLSINDLWAQHNEHRIFFPQLVMLLMAGATGWNIGFEVGINILLAVCLLIVIALQTHKIKDGHWLLPAISILIFSLVQWENWLWGWQLQIFLNVLAVTAGLFLLSNDPPKRRNFIGALLLGIVASYSFANGILYWPIGFAILLAGNYKKYNYVILWGIAGIMSIVLYFYGYHSISSHPSMLVLFRSPIEYLKYFFAYLGGALGKPNAILIGMGGLFIWSICIVFLKLNQKFEKKTLLPFIALGLYPIGSALLTGIGRTGFGYNQALASRYTTISNLFWISILFFLFIIIKSGKTKYQTYISLFVFSIILTLNLQASFHYAGMFKVWKEWFEPAKKELVSLKNQGFLNRLCPYEPNLITERAPILKKYKLSVFRIGR</sequence>
<feature type="transmembrane region" description="Helical" evidence="1">
    <location>
        <begin position="202"/>
        <end position="222"/>
    </location>
</feature>
<feature type="transmembrane region" description="Helical" evidence="1">
    <location>
        <begin position="289"/>
        <end position="307"/>
    </location>
</feature>
<name>A0A1F4U7L5_UNCSA</name>
<feature type="transmembrane region" description="Helical" evidence="1">
    <location>
        <begin position="259"/>
        <end position="277"/>
    </location>
</feature>
<protein>
    <recommendedName>
        <fullName evidence="4">Glycosyltransferase RgtA/B/C/D-like domain-containing protein</fullName>
    </recommendedName>
</protein>
<feature type="transmembrane region" description="Helical" evidence="1">
    <location>
        <begin position="234"/>
        <end position="253"/>
    </location>
</feature>
<feature type="transmembrane region" description="Helical" evidence="1">
    <location>
        <begin position="116"/>
        <end position="132"/>
    </location>
</feature>
<feature type="transmembrane region" description="Helical" evidence="1">
    <location>
        <begin position="352"/>
        <end position="372"/>
    </location>
</feature>
<gene>
    <name evidence="2" type="ORF">A2438_01195</name>
</gene>
<evidence type="ECO:0000313" key="2">
    <source>
        <dbReference type="EMBL" id="OGC40892.1"/>
    </source>
</evidence>
<feature type="transmembrane region" description="Helical" evidence="1">
    <location>
        <begin position="319"/>
        <end position="340"/>
    </location>
</feature>
<feature type="transmembrane region" description="Helical" evidence="1">
    <location>
        <begin position="169"/>
        <end position="196"/>
    </location>
</feature>
<proteinExistence type="predicted"/>
<reference evidence="2 3" key="1">
    <citation type="journal article" date="2016" name="Nat. Commun.">
        <title>Thousands of microbial genomes shed light on interconnected biogeochemical processes in an aquifer system.</title>
        <authorList>
            <person name="Anantharaman K."/>
            <person name="Brown C.T."/>
            <person name="Hug L.A."/>
            <person name="Sharon I."/>
            <person name="Castelle C.J."/>
            <person name="Probst A.J."/>
            <person name="Thomas B.C."/>
            <person name="Singh A."/>
            <person name="Wilkins M.J."/>
            <person name="Karaoz U."/>
            <person name="Brodie E.L."/>
            <person name="Williams K.H."/>
            <person name="Hubbard S.S."/>
            <person name="Banfield J.F."/>
        </authorList>
    </citation>
    <scope>NUCLEOTIDE SEQUENCE [LARGE SCALE GENOMIC DNA]</scope>
</reference>
<dbReference type="AlphaFoldDB" id="A0A1F4U7L5"/>
<feature type="transmembrane region" description="Helical" evidence="1">
    <location>
        <begin position="83"/>
        <end position="104"/>
    </location>
</feature>
<organism evidence="2 3">
    <name type="scientific">candidate division WOR-1 bacterium RIFOXYC2_FULL_46_14</name>
    <dbReference type="NCBI Taxonomy" id="1802587"/>
    <lineage>
        <taxon>Bacteria</taxon>
        <taxon>Bacillati</taxon>
        <taxon>Saganbacteria</taxon>
    </lineage>
</organism>
<keyword evidence="1" id="KW-1133">Transmembrane helix</keyword>
<feature type="transmembrane region" description="Helical" evidence="1">
    <location>
        <begin position="12"/>
        <end position="32"/>
    </location>
</feature>
<comment type="caution">
    <text evidence="2">The sequence shown here is derived from an EMBL/GenBank/DDBJ whole genome shotgun (WGS) entry which is preliminary data.</text>
</comment>
<dbReference type="EMBL" id="MEUJ01000002">
    <property type="protein sequence ID" value="OGC40892.1"/>
    <property type="molecule type" value="Genomic_DNA"/>
</dbReference>
<dbReference type="Proteomes" id="UP000179242">
    <property type="component" value="Unassembled WGS sequence"/>
</dbReference>
<feature type="transmembrane region" description="Helical" evidence="1">
    <location>
        <begin position="138"/>
        <end position="157"/>
    </location>
</feature>
<evidence type="ECO:0000313" key="3">
    <source>
        <dbReference type="Proteomes" id="UP000179242"/>
    </source>
</evidence>
<keyword evidence="1" id="KW-0472">Membrane</keyword>
<accession>A0A1F4U7L5</accession>